<dbReference type="KEGG" id="acan:ACA1_315780"/>
<feature type="region of interest" description="Disordered" evidence="1">
    <location>
        <begin position="1"/>
        <end position="45"/>
    </location>
</feature>
<protein>
    <submittedName>
        <fullName evidence="2">Uncharacterized protein</fullName>
    </submittedName>
</protein>
<dbReference type="Proteomes" id="UP000011083">
    <property type="component" value="Unassembled WGS sequence"/>
</dbReference>
<accession>L8HBJ3</accession>
<evidence type="ECO:0000313" key="3">
    <source>
        <dbReference type="Proteomes" id="UP000011083"/>
    </source>
</evidence>
<organism evidence="2 3">
    <name type="scientific">Acanthamoeba castellanii (strain ATCC 30010 / Neff)</name>
    <dbReference type="NCBI Taxonomy" id="1257118"/>
    <lineage>
        <taxon>Eukaryota</taxon>
        <taxon>Amoebozoa</taxon>
        <taxon>Discosea</taxon>
        <taxon>Longamoebia</taxon>
        <taxon>Centramoebida</taxon>
        <taxon>Acanthamoebidae</taxon>
        <taxon>Acanthamoeba</taxon>
    </lineage>
</organism>
<dbReference type="AlphaFoldDB" id="L8HBJ3"/>
<feature type="compositionally biased region" description="Polar residues" evidence="1">
    <location>
        <begin position="1"/>
        <end position="21"/>
    </location>
</feature>
<sequence length="123" mass="14238">MADMMTSTPTSRSLTFSSFETTPEAVEPLEDDDEEEEEEERQRGPEYRLAWRHSYPEPIFCVRAVDVTNDGINEIVVSSLHGLHISQLDWNKGRIDVVQRLDLLKQIRLLERDLARLSPQPDE</sequence>
<dbReference type="GeneID" id="14923517"/>
<gene>
    <name evidence="2" type="ORF">ACA1_315780</name>
</gene>
<dbReference type="OrthoDB" id="10267127at2759"/>
<dbReference type="RefSeq" id="XP_004349664.1">
    <property type="nucleotide sequence ID" value="XM_004349614.1"/>
</dbReference>
<keyword evidence="3" id="KW-1185">Reference proteome</keyword>
<evidence type="ECO:0000313" key="2">
    <source>
        <dbReference type="EMBL" id="ELR22575.1"/>
    </source>
</evidence>
<evidence type="ECO:0000256" key="1">
    <source>
        <dbReference type="SAM" id="MobiDB-lite"/>
    </source>
</evidence>
<feature type="compositionally biased region" description="Acidic residues" evidence="1">
    <location>
        <begin position="27"/>
        <end position="39"/>
    </location>
</feature>
<dbReference type="VEuPathDB" id="AmoebaDB:ACA1_315780"/>
<reference evidence="2 3" key="1">
    <citation type="journal article" date="2013" name="Genome Biol.">
        <title>Genome of Acanthamoeba castellanii highlights extensive lateral gene transfer and early evolution of tyrosine kinase signaling.</title>
        <authorList>
            <person name="Clarke M."/>
            <person name="Lohan A.J."/>
            <person name="Liu B."/>
            <person name="Lagkouvardos I."/>
            <person name="Roy S."/>
            <person name="Zafar N."/>
            <person name="Bertelli C."/>
            <person name="Schilde C."/>
            <person name="Kianianmomeni A."/>
            <person name="Burglin T.R."/>
            <person name="Frech C."/>
            <person name="Turcotte B."/>
            <person name="Kopec K.O."/>
            <person name="Synnott J.M."/>
            <person name="Choo C."/>
            <person name="Paponov I."/>
            <person name="Finkler A."/>
            <person name="Soon Heng Tan C."/>
            <person name="Hutchins A.P."/>
            <person name="Weinmeier T."/>
            <person name="Rattei T."/>
            <person name="Chu J.S."/>
            <person name="Gimenez G."/>
            <person name="Irimia M."/>
            <person name="Rigden D.J."/>
            <person name="Fitzpatrick D.A."/>
            <person name="Lorenzo-Morales J."/>
            <person name="Bateman A."/>
            <person name="Chiu C.H."/>
            <person name="Tang P."/>
            <person name="Hegemann P."/>
            <person name="Fromm H."/>
            <person name="Raoult D."/>
            <person name="Greub G."/>
            <person name="Miranda-Saavedra D."/>
            <person name="Chen N."/>
            <person name="Nash P."/>
            <person name="Ginger M.L."/>
            <person name="Horn M."/>
            <person name="Schaap P."/>
            <person name="Caler L."/>
            <person name="Loftus B."/>
        </authorList>
    </citation>
    <scope>NUCLEOTIDE SEQUENCE [LARGE SCALE GENOMIC DNA]</scope>
    <source>
        <strain evidence="2 3">Neff</strain>
    </source>
</reference>
<name>L8HBJ3_ACACF</name>
<proteinExistence type="predicted"/>
<dbReference type="EMBL" id="KB007882">
    <property type="protein sequence ID" value="ELR22575.1"/>
    <property type="molecule type" value="Genomic_DNA"/>
</dbReference>